<feature type="transmembrane region" description="Helical" evidence="1">
    <location>
        <begin position="110"/>
        <end position="133"/>
    </location>
</feature>
<dbReference type="Proteomes" id="UP001218218">
    <property type="component" value="Unassembled WGS sequence"/>
</dbReference>
<feature type="transmembrane region" description="Helical" evidence="1">
    <location>
        <begin position="36"/>
        <end position="55"/>
    </location>
</feature>
<keyword evidence="1" id="KW-0472">Membrane</keyword>
<reference evidence="2" key="1">
    <citation type="submission" date="2023-03" db="EMBL/GenBank/DDBJ databases">
        <title>Massive genome expansion in bonnet fungi (Mycena s.s.) driven by repeated elements and novel gene families across ecological guilds.</title>
        <authorList>
            <consortium name="Lawrence Berkeley National Laboratory"/>
            <person name="Harder C.B."/>
            <person name="Miyauchi S."/>
            <person name="Viragh M."/>
            <person name="Kuo A."/>
            <person name="Thoen E."/>
            <person name="Andreopoulos B."/>
            <person name="Lu D."/>
            <person name="Skrede I."/>
            <person name="Drula E."/>
            <person name="Henrissat B."/>
            <person name="Morin E."/>
            <person name="Kohler A."/>
            <person name="Barry K."/>
            <person name="LaButti K."/>
            <person name="Morin E."/>
            <person name="Salamov A."/>
            <person name="Lipzen A."/>
            <person name="Mereny Z."/>
            <person name="Hegedus B."/>
            <person name="Baldrian P."/>
            <person name="Stursova M."/>
            <person name="Weitz H."/>
            <person name="Taylor A."/>
            <person name="Grigoriev I.V."/>
            <person name="Nagy L.G."/>
            <person name="Martin F."/>
            <person name="Kauserud H."/>
        </authorList>
    </citation>
    <scope>NUCLEOTIDE SEQUENCE</scope>
    <source>
        <strain evidence="2">CBHHK002</strain>
    </source>
</reference>
<evidence type="ECO:0000256" key="1">
    <source>
        <dbReference type="SAM" id="Phobius"/>
    </source>
</evidence>
<feature type="transmembrane region" description="Helical" evidence="1">
    <location>
        <begin position="76"/>
        <end position="98"/>
    </location>
</feature>
<comment type="caution">
    <text evidence="2">The sequence shown here is derived from an EMBL/GenBank/DDBJ whole genome shotgun (WGS) entry which is preliminary data.</text>
</comment>
<accession>A0AAD7EH32</accession>
<dbReference type="EMBL" id="JARIHO010000051">
    <property type="protein sequence ID" value="KAJ7321221.1"/>
    <property type="molecule type" value="Genomic_DNA"/>
</dbReference>
<evidence type="ECO:0000313" key="2">
    <source>
        <dbReference type="EMBL" id="KAJ7321221.1"/>
    </source>
</evidence>
<proteinExistence type="predicted"/>
<evidence type="ECO:0000313" key="3">
    <source>
        <dbReference type="Proteomes" id="UP001218218"/>
    </source>
</evidence>
<sequence>MECRPEMGRPSAGAYWLSPAMLVAVLKFVLRLIGLWSIWMVWVGMGLWFWPRFWFDDAVIEGVVGWIRRRGRKECHIKTILIVFATLGGALVTLLNLLLSCRHSASLNWIAAYIYFVWSPELMCIGLVVFVVGRWISAFMHAH</sequence>
<keyword evidence="1" id="KW-1133">Transmembrane helix</keyword>
<keyword evidence="1" id="KW-0812">Transmembrane</keyword>
<keyword evidence="3" id="KW-1185">Reference proteome</keyword>
<dbReference type="AlphaFoldDB" id="A0AAD7EH32"/>
<name>A0AAD7EH32_9AGAR</name>
<organism evidence="2 3">
    <name type="scientific">Mycena albidolilacea</name>
    <dbReference type="NCBI Taxonomy" id="1033008"/>
    <lineage>
        <taxon>Eukaryota</taxon>
        <taxon>Fungi</taxon>
        <taxon>Dikarya</taxon>
        <taxon>Basidiomycota</taxon>
        <taxon>Agaricomycotina</taxon>
        <taxon>Agaricomycetes</taxon>
        <taxon>Agaricomycetidae</taxon>
        <taxon>Agaricales</taxon>
        <taxon>Marasmiineae</taxon>
        <taxon>Mycenaceae</taxon>
        <taxon>Mycena</taxon>
    </lineage>
</organism>
<protein>
    <submittedName>
        <fullName evidence="2">Uncharacterized protein</fullName>
    </submittedName>
</protein>
<gene>
    <name evidence="2" type="ORF">DFH08DRAFT_383451</name>
</gene>